<evidence type="ECO:0000313" key="2">
    <source>
        <dbReference type="Proteomes" id="UP000058925"/>
    </source>
</evidence>
<reference evidence="2" key="1">
    <citation type="submission" date="2015-10" db="EMBL/GenBank/DDBJ databases">
        <title>Niche specialization of a soil ammonia-oxidizing archaeon, Candidatus Nitrosocosmicus oleophilus.</title>
        <authorList>
            <person name="Jung M.-Y."/>
            <person name="Rhee S.-K."/>
        </authorList>
    </citation>
    <scope>NUCLEOTIDE SEQUENCE [LARGE SCALE GENOMIC DNA]</scope>
    <source>
        <strain evidence="2">MY3</strain>
    </source>
</reference>
<dbReference type="AlphaFoldDB" id="A0A654M4U5"/>
<sequence length="70" mass="7769">MPLVWWALADEPSRADLPADYAGTFPRIHFTVIFSYLNSTDSIQLGSLPTSYLFKNFSSPVSSLIACIDI</sequence>
<keyword evidence="2" id="KW-1185">Reference proteome</keyword>
<dbReference type="Proteomes" id="UP000058925">
    <property type="component" value="Chromosome"/>
</dbReference>
<gene>
    <name evidence="1" type="ORF">NMY3_03489</name>
</gene>
<protein>
    <submittedName>
        <fullName evidence="1">Uncharacterized protein</fullName>
    </submittedName>
</protein>
<proteinExistence type="predicted"/>
<accession>A0A654M4U5</accession>
<dbReference type="EMBL" id="CP012850">
    <property type="protein sequence ID" value="ALI37671.1"/>
    <property type="molecule type" value="Genomic_DNA"/>
</dbReference>
<dbReference type="KEGG" id="taa:NMY3_03489"/>
<name>A0A654M4U5_9ARCH</name>
<organism evidence="1 2">
    <name type="scientific">Candidatus Nitrosocosmicus oleophilus</name>
    <dbReference type="NCBI Taxonomy" id="1353260"/>
    <lineage>
        <taxon>Archaea</taxon>
        <taxon>Nitrososphaerota</taxon>
        <taxon>Nitrososphaeria</taxon>
        <taxon>Nitrososphaerales</taxon>
        <taxon>Nitrososphaeraceae</taxon>
        <taxon>Candidatus Nitrosocosmicus</taxon>
    </lineage>
</organism>
<evidence type="ECO:0000313" key="1">
    <source>
        <dbReference type="EMBL" id="ALI37671.1"/>
    </source>
</evidence>